<dbReference type="STRING" id="746697.Aeqsu_2984"/>
<evidence type="ECO:0008006" key="3">
    <source>
        <dbReference type="Google" id="ProtNLM"/>
    </source>
</evidence>
<dbReference type="Proteomes" id="UP000006049">
    <property type="component" value="Chromosome"/>
</dbReference>
<dbReference type="eggNOG" id="COG2017">
    <property type="taxonomic scope" value="Bacteria"/>
</dbReference>
<protein>
    <recommendedName>
        <fullName evidence="3">Septum formation inhibitor Maf</fullName>
    </recommendedName>
</protein>
<dbReference type="PROSITE" id="PS51257">
    <property type="entry name" value="PROKAR_LIPOPROTEIN"/>
    <property type="match status" value="1"/>
</dbReference>
<evidence type="ECO:0000313" key="1">
    <source>
        <dbReference type="EMBL" id="AFL82423.1"/>
    </source>
</evidence>
<proteinExistence type="predicted"/>
<keyword evidence="2" id="KW-1185">Reference proteome</keyword>
<dbReference type="EMBL" id="CP003280">
    <property type="protein sequence ID" value="AFL82423.1"/>
    <property type="molecule type" value="Genomic_DNA"/>
</dbReference>
<dbReference type="RefSeq" id="WP_014783672.1">
    <property type="nucleotide sequence ID" value="NC_018013.1"/>
</dbReference>
<dbReference type="HOGENOM" id="CLU_857251_0_0_10"/>
<dbReference type="AlphaFoldDB" id="I3YZK5"/>
<name>I3YZK5_AEQSU</name>
<reference evidence="1 2" key="1">
    <citation type="submission" date="2012-06" db="EMBL/GenBank/DDBJ databases">
        <title>The complete genome of Aequorivita sublithincola DSM 14238.</title>
        <authorList>
            <consortium name="US DOE Joint Genome Institute (JGI-PGF)"/>
            <person name="Lucas S."/>
            <person name="Copeland A."/>
            <person name="Lapidus A."/>
            <person name="Goodwin L."/>
            <person name="Pitluck S."/>
            <person name="Peters L."/>
            <person name="Munk A.C.C."/>
            <person name="Kyrpides N."/>
            <person name="Mavromatis K."/>
            <person name="Pagani I."/>
            <person name="Ivanova N."/>
            <person name="Ovchinnikova G."/>
            <person name="Zeytun A."/>
            <person name="Detter J.C."/>
            <person name="Han C."/>
            <person name="Land M."/>
            <person name="Hauser L."/>
            <person name="Markowitz V."/>
            <person name="Cheng J.-F."/>
            <person name="Hugenholtz P."/>
            <person name="Woyke T."/>
            <person name="Wu D."/>
            <person name="Tindall B."/>
            <person name="Faehnrich R."/>
            <person name="Brambilla E."/>
            <person name="Klenk H.-P."/>
            <person name="Eisen J.A."/>
        </authorList>
    </citation>
    <scope>NUCLEOTIDE SEQUENCE [LARGE SCALE GENOMIC DNA]</scope>
    <source>
        <strain evidence="2">DSM 14238 / LMG 21431 / ACAM 643 / 9-3</strain>
    </source>
</reference>
<organism evidence="1 2">
    <name type="scientific">Aequorivita sublithincola (strain DSM 14238 / LMG 21431 / ACAM 643 / 9-3)</name>
    <dbReference type="NCBI Taxonomy" id="746697"/>
    <lineage>
        <taxon>Bacteria</taxon>
        <taxon>Pseudomonadati</taxon>
        <taxon>Bacteroidota</taxon>
        <taxon>Flavobacteriia</taxon>
        <taxon>Flavobacteriales</taxon>
        <taxon>Flavobacteriaceae</taxon>
        <taxon>Aequorivita</taxon>
    </lineage>
</organism>
<gene>
    <name evidence="1" type="ordered locus">Aeqsu_2984</name>
</gene>
<sequence>MNGFKTFPLFVFLILLIGCNSSEEKSDSSKVSTKKETSELVTVTSRNISEEFKAYWFNGTAEITSYNLMQERYGEIREGTAVNIFVSENFLPDAQVKANNTSEKNSSVLKLNQMKKFNTGIYPYSIMTSTFSPISNTSHAIKVSNSVQEWCGQVYMQLNNRDNFEIESHSYFEGEADQKLSLPKAWLENELWNLVRINPEELPTGDVMVIPSFEYLRLKHKETKEYNASAALKQGDSISSYTLIYPDLQRQLTLYFHSNFPYEIEKWEEVNASNQNDTLRLKTTAIRLKRMRIDYWSKNQNEFKHLRDSLEL</sequence>
<evidence type="ECO:0000313" key="2">
    <source>
        <dbReference type="Proteomes" id="UP000006049"/>
    </source>
</evidence>
<accession>I3YZK5</accession>
<dbReference type="KEGG" id="asl:Aeqsu_2984"/>
<dbReference type="PATRIC" id="fig|746697.3.peg.3036"/>